<keyword evidence="1" id="KW-1133">Transmembrane helix</keyword>
<dbReference type="Proteomes" id="UP000271889">
    <property type="component" value="Unassembled WGS sequence"/>
</dbReference>
<organism evidence="2 3">
    <name type="scientific">Cylicostephanus goldi</name>
    <name type="common">Nematode worm</name>
    <dbReference type="NCBI Taxonomy" id="71465"/>
    <lineage>
        <taxon>Eukaryota</taxon>
        <taxon>Metazoa</taxon>
        <taxon>Ecdysozoa</taxon>
        <taxon>Nematoda</taxon>
        <taxon>Chromadorea</taxon>
        <taxon>Rhabditida</taxon>
        <taxon>Rhabditina</taxon>
        <taxon>Rhabditomorpha</taxon>
        <taxon>Strongyloidea</taxon>
        <taxon>Strongylidae</taxon>
        <taxon>Cylicostephanus</taxon>
    </lineage>
</organism>
<feature type="transmembrane region" description="Helical" evidence="1">
    <location>
        <begin position="47"/>
        <end position="67"/>
    </location>
</feature>
<keyword evidence="1" id="KW-0472">Membrane</keyword>
<keyword evidence="3" id="KW-1185">Reference proteome</keyword>
<dbReference type="EMBL" id="UYRV01007952">
    <property type="protein sequence ID" value="VDK55103.1"/>
    <property type="molecule type" value="Genomic_DNA"/>
</dbReference>
<name>A0A3P6RGL5_CYLGO</name>
<keyword evidence="1" id="KW-0812">Transmembrane</keyword>
<reference evidence="2 3" key="1">
    <citation type="submission" date="2018-11" db="EMBL/GenBank/DDBJ databases">
        <authorList>
            <consortium name="Pathogen Informatics"/>
        </authorList>
    </citation>
    <scope>NUCLEOTIDE SEQUENCE [LARGE SCALE GENOMIC DNA]</scope>
</reference>
<protein>
    <submittedName>
        <fullName evidence="2">Uncharacterized protein</fullName>
    </submittedName>
</protein>
<dbReference type="OrthoDB" id="5827131at2759"/>
<sequence length="68" mass="7806">MGNPLIMVFALTATLVLPYLKRFLSGHGENIKESAKRKEESKLYRKAEYALFLMFEIANLINFVVLIT</sequence>
<gene>
    <name evidence="2" type="ORF">CGOC_LOCUS3205</name>
</gene>
<evidence type="ECO:0000313" key="3">
    <source>
        <dbReference type="Proteomes" id="UP000271889"/>
    </source>
</evidence>
<proteinExistence type="predicted"/>
<evidence type="ECO:0000256" key="1">
    <source>
        <dbReference type="SAM" id="Phobius"/>
    </source>
</evidence>
<dbReference type="AlphaFoldDB" id="A0A3P6RGL5"/>
<evidence type="ECO:0000313" key="2">
    <source>
        <dbReference type="EMBL" id="VDK55103.1"/>
    </source>
</evidence>
<accession>A0A3P6RGL5</accession>
<feature type="transmembrane region" description="Helical" evidence="1">
    <location>
        <begin position="6"/>
        <end position="24"/>
    </location>
</feature>